<keyword evidence="1" id="KW-0175">Coiled coil</keyword>
<protein>
    <submittedName>
        <fullName evidence="3">Uncharacterized protein</fullName>
    </submittedName>
</protein>
<keyword evidence="4" id="KW-1185">Reference proteome</keyword>
<accession>A0AAW0J6S7</accession>
<organism evidence="3 4">
    <name type="scientific">Myodes glareolus</name>
    <name type="common">Bank vole</name>
    <name type="synonym">Clethrionomys glareolus</name>
    <dbReference type="NCBI Taxonomy" id="447135"/>
    <lineage>
        <taxon>Eukaryota</taxon>
        <taxon>Metazoa</taxon>
        <taxon>Chordata</taxon>
        <taxon>Craniata</taxon>
        <taxon>Vertebrata</taxon>
        <taxon>Euteleostomi</taxon>
        <taxon>Mammalia</taxon>
        <taxon>Eutheria</taxon>
        <taxon>Euarchontoglires</taxon>
        <taxon>Glires</taxon>
        <taxon>Rodentia</taxon>
        <taxon>Myomorpha</taxon>
        <taxon>Muroidea</taxon>
        <taxon>Cricetidae</taxon>
        <taxon>Arvicolinae</taxon>
        <taxon>Myodes</taxon>
    </lineage>
</organism>
<dbReference type="AlphaFoldDB" id="A0AAW0J6S7"/>
<dbReference type="PANTHER" id="PTHR23171">
    <property type="entry name" value="GDOWN1"/>
    <property type="match status" value="1"/>
</dbReference>
<sequence>MPTEKKTLLERKSCLESKLLQLKSNDAHSKSCQDLQAEISTLQEQICHLQFVIHSQHQNLRNIIQEMEGLKSTLKEQDEKIENLKEKVNILETQVQPGIVDTPVSGDIIRPVLPSWKHNKELKTKVANWMETPKAPVSKAVSTSELKTEGHSHPVGAQSLPALLSHCLCITMKTIFSTDTSPYPISYYPSSLTLNYHRKYNVHLINDINTKCLYCAQTLKQLGQRSFKCEGTASHLSLRITTHNIKQLQNRDWHHSTRSLKVKGICFQNQDSGGLEVGRYGEEGDATETPLGNEAAQGESESGHDLGSKCTHQQFAILNERAQITTDIGLPLEMPSNFNYQETFTLTFSQICMTTALDYICKGIRLQERMEGCRRGACVLRDPPSPETLRAPRVGGTEFLPPAGLPQLTSPRNSHSKGAGVRFQGRFGLPELRDPPAATAHPQPYRATVMGTAPCVCNLWLPVGATPGGPQPVRTISPESINEEDERPQKLTRTGTWDTPLHFGGPVPDPGDRMEQGTCNGRLRTADQYRLLQMGGGIKTREQRRTRKTAMLFGVLRNRTALLVEKLGPLYECTMPFVKLSFGFTTEQAELTVQKADEVSDFQSQHTIRSFFVQQHIQHSGEKSPPSFLDRQRNCHRTKKKARISGHLSIVFKTNFLARLSEMDMKDYWKGQHGTKECLITETLPTNSGKGKARFSAQSIEKSWFVQEFRSLPVPLMAGLFGDCAEVEGMSHSCREGTLLFTSEGTSSLTAYNKPTQLHRSPYFTEQLPMDSPGYKQFQKPVCDKYLLPKLRFEISKTKPIVSNEINSGQEKSTPLIQNTDDCAKGCKGADRSGS</sequence>
<name>A0AAW0J6S7_MYOGA</name>
<feature type="region of interest" description="Disordered" evidence="2">
    <location>
        <begin position="278"/>
        <end position="306"/>
    </location>
</feature>
<feature type="coiled-coil region" evidence="1">
    <location>
        <begin position="5"/>
        <end position="94"/>
    </location>
</feature>
<dbReference type="EMBL" id="JBBHLL010000058">
    <property type="protein sequence ID" value="KAK7822452.1"/>
    <property type="molecule type" value="Genomic_DNA"/>
</dbReference>
<dbReference type="Proteomes" id="UP001488838">
    <property type="component" value="Unassembled WGS sequence"/>
</dbReference>
<gene>
    <name evidence="3" type="ORF">U0070_001619</name>
</gene>
<feature type="region of interest" description="Disordered" evidence="2">
    <location>
        <begin position="467"/>
        <end position="513"/>
    </location>
</feature>
<proteinExistence type="predicted"/>
<evidence type="ECO:0000256" key="1">
    <source>
        <dbReference type="SAM" id="Coils"/>
    </source>
</evidence>
<evidence type="ECO:0000313" key="3">
    <source>
        <dbReference type="EMBL" id="KAK7822452.1"/>
    </source>
</evidence>
<dbReference type="InterPro" id="IPR051375">
    <property type="entry name" value="Tuftelin_GRINL1A/MYZAP/CCD68"/>
</dbReference>
<evidence type="ECO:0000313" key="4">
    <source>
        <dbReference type="Proteomes" id="UP001488838"/>
    </source>
</evidence>
<dbReference type="GO" id="GO:0035556">
    <property type="term" value="P:intracellular signal transduction"/>
    <property type="evidence" value="ECO:0007669"/>
    <property type="project" value="TreeGrafter"/>
</dbReference>
<dbReference type="PANTHER" id="PTHR23171:SF3">
    <property type="entry name" value="COILED-COIL DOMAIN-CONTAINING PROTEIN 68"/>
    <property type="match status" value="1"/>
</dbReference>
<reference evidence="3 4" key="1">
    <citation type="journal article" date="2023" name="bioRxiv">
        <title>Conserved and derived expression patterns and positive selection on dental genes reveal complex evolutionary context of ever-growing rodent molars.</title>
        <authorList>
            <person name="Calamari Z.T."/>
            <person name="Song A."/>
            <person name="Cohen E."/>
            <person name="Akter M."/>
            <person name="Roy R.D."/>
            <person name="Hallikas O."/>
            <person name="Christensen M.M."/>
            <person name="Li P."/>
            <person name="Marangoni P."/>
            <person name="Jernvall J."/>
            <person name="Klein O.D."/>
        </authorList>
    </citation>
    <scope>NUCLEOTIDE SEQUENCE [LARGE SCALE GENOMIC DNA]</scope>
    <source>
        <strain evidence="3">V071</strain>
    </source>
</reference>
<comment type="caution">
    <text evidence="3">The sequence shown here is derived from an EMBL/GenBank/DDBJ whole genome shotgun (WGS) entry which is preliminary data.</text>
</comment>
<evidence type="ECO:0000256" key="2">
    <source>
        <dbReference type="SAM" id="MobiDB-lite"/>
    </source>
</evidence>